<reference evidence="2" key="1">
    <citation type="submission" date="2020-10" db="EMBL/GenBank/DDBJ databases">
        <title>Connecting structure to function with the recovery of over 1000 high-quality activated sludge metagenome-assembled genomes encoding full-length rRNA genes using long-read sequencing.</title>
        <authorList>
            <person name="Singleton C.M."/>
            <person name="Petriglieri F."/>
            <person name="Kristensen J.M."/>
            <person name="Kirkegaard R.H."/>
            <person name="Michaelsen T.Y."/>
            <person name="Andersen M.H."/>
            <person name="Karst S.M."/>
            <person name="Dueholm M.S."/>
            <person name="Nielsen P.H."/>
            <person name="Albertsen M."/>
        </authorList>
    </citation>
    <scope>NUCLEOTIDE SEQUENCE</scope>
    <source>
        <strain evidence="2">Bjer_18-Q3-R1-45_BAT3C.347</strain>
    </source>
</reference>
<dbReference type="PANTHER" id="PTHR35024:SF4">
    <property type="entry name" value="POLYMER-FORMING CYTOSKELETAL PROTEIN"/>
    <property type="match status" value="1"/>
</dbReference>
<dbReference type="PANTHER" id="PTHR35024">
    <property type="entry name" value="HYPOTHETICAL CYTOSOLIC PROTEIN"/>
    <property type="match status" value="1"/>
</dbReference>
<evidence type="ECO:0000313" key="2">
    <source>
        <dbReference type="EMBL" id="MBK6974088.1"/>
    </source>
</evidence>
<gene>
    <name evidence="2" type="ORF">IPH26_14500</name>
</gene>
<dbReference type="Pfam" id="PF04519">
    <property type="entry name" value="Bactofilin"/>
    <property type="match status" value="1"/>
</dbReference>
<organism evidence="2 3">
    <name type="scientific">Candidatus Methylophosphatis roskildensis</name>
    <dbReference type="NCBI Taxonomy" id="2899263"/>
    <lineage>
        <taxon>Bacteria</taxon>
        <taxon>Pseudomonadati</taxon>
        <taxon>Pseudomonadota</taxon>
        <taxon>Betaproteobacteria</taxon>
        <taxon>Nitrosomonadales</taxon>
        <taxon>Sterolibacteriaceae</taxon>
        <taxon>Candidatus Methylophosphatis</taxon>
    </lineage>
</organism>
<name>A0A9D7E5C6_9PROT</name>
<dbReference type="Proteomes" id="UP000807785">
    <property type="component" value="Unassembled WGS sequence"/>
</dbReference>
<sequence length="133" mass="13845">MFFKKSNKPNGRIDSLVGAGTTVTGDLAFSGGLRIDGEVKGNVRSAADSQGVLVISERARVEGEIHVSHLVINGTVAGPVTCTEFLELQPGARVSGDVFYTSLEMHLGAVVQGRLVHQAGGSKAVELKLAASK</sequence>
<proteinExistence type="inferred from homology"/>
<comment type="caution">
    <text evidence="2">The sequence shown here is derived from an EMBL/GenBank/DDBJ whole genome shotgun (WGS) entry which is preliminary data.</text>
</comment>
<comment type="similarity">
    <text evidence="1">Belongs to the bactofilin family.</text>
</comment>
<dbReference type="AlphaFoldDB" id="A0A9D7E5C6"/>
<evidence type="ECO:0000313" key="3">
    <source>
        <dbReference type="Proteomes" id="UP000807785"/>
    </source>
</evidence>
<accession>A0A9D7E5C6</accession>
<protein>
    <submittedName>
        <fullName evidence="2">Polymer-forming cytoskeletal protein</fullName>
    </submittedName>
</protein>
<dbReference type="EMBL" id="JADJEV010000004">
    <property type="protein sequence ID" value="MBK6974088.1"/>
    <property type="molecule type" value="Genomic_DNA"/>
</dbReference>
<dbReference type="InterPro" id="IPR007607">
    <property type="entry name" value="BacA/B"/>
</dbReference>
<evidence type="ECO:0000256" key="1">
    <source>
        <dbReference type="ARBA" id="ARBA00044755"/>
    </source>
</evidence>